<dbReference type="PROSITE" id="PS51186">
    <property type="entry name" value="GNAT"/>
    <property type="match status" value="1"/>
</dbReference>
<dbReference type="RefSeq" id="WP_295369974.1">
    <property type="nucleotide sequence ID" value="NZ_DYUC01000117.1"/>
</dbReference>
<feature type="domain" description="N-acetyltransferase" evidence="1">
    <location>
        <begin position="114"/>
        <end position="235"/>
    </location>
</feature>
<dbReference type="Gene3D" id="3.40.630.30">
    <property type="match status" value="1"/>
</dbReference>
<dbReference type="GO" id="GO:0016747">
    <property type="term" value="F:acyltransferase activity, transferring groups other than amino-acyl groups"/>
    <property type="evidence" value="ECO:0007669"/>
    <property type="project" value="InterPro"/>
</dbReference>
<dbReference type="InterPro" id="IPR000182">
    <property type="entry name" value="GNAT_dom"/>
</dbReference>
<dbReference type="Pfam" id="PF00583">
    <property type="entry name" value="Acetyltransf_1"/>
    <property type="match status" value="1"/>
</dbReference>
<comment type="caution">
    <text evidence="2">The sequence shown here is derived from an EMBL/GenBank/DDBJ whole genome shotgun (WGS) entry which is preliminary data.</text>
</comment>
<organism evidence="2 3">
    <name type="scientific">Pseudoflavonifractor capillosus</name>
    <dbReference type="NCBI Taxonomy" id="106588"/>
    <lineage>
        <taxon>Bacteria</taxon>
        <taxon>Bacillati</taxon>
        <taxon>Bacillota</taxon>
        <taxon>Clostridia</taxon>
        <taxon>Eubacteriales</taxon>
        <taxon>Oscillospiraceae</taxon>
        <taxon>Pseudoflavonifractor</taxon>
    </lineage>
</organism>
<evidence type="ECO:0000313" key="2">
    <source>
        <dbReference type="EMBL" id="HJG87677.1"/>
    </source>
</evidence>
<proteinExistence type="predicted"/>
<dbReference type="EMBL" id="DYUC01000117">
    <property type="protein sequence ID" value="HJG87677.1"/>
    <property type="molecule type" value="Genomic_DNA"/>
</dbReference>
<dbReference type="Proteomes" id="UP000760668">
    <property type="component" value="Unassembled WGS sequence"/>
</dbReference>
<dbReference type="AlphaFoldDB" id="A0A921MPA1"/>
<accession>A0A921MPA1</accession>
<sequence>MTTEHKAADYLARQGLRCVDMLELLRRDGGALRYAGPAGVLLWDKESGAWFLSARSEEDLSRALTLIPPEARLAVCHESWYLEALETRLGLKGQAFFQSVWTGGPPPELPPFRGELRRLGQEWAETVAAAYGRTFGDIDYIRGAIDRGMLGLFEGDVLAGFVGVHDEGSLGMLEVLPPYRRRGYGLVLLLAAVGMAVREGRYAYGQVAEHNAASLALQQKAGMTVCPEKIYWLME</sequence>
<protein>
    <submittedName>
        <fullName evidence="2">GNAT family N-acetyltransferase</fullName>
    </submittedName>
</protein>
<dbReference type="CDD" id="cd04301">
    <property type="entry name" value="NAT_SF"/>
    <property type="match status" value="1"/>
</dbReference>
<reference evidence="2" key="1">
    <citation type="journal article" date="2021" name="PeerJ">
        <title>Extensive microbial diversity within the chicken gut microbiome revealed by metagenomics and culture.</title>
        <authorList>
            <person name="Gilroy R."/>
            <person name="Ravi A."/>
            <person name="Getino M."/>
            <person name="Pursley I."/>
            <person name="Horton D.L."/>
            <person name="Alikhan N.F."/>
            <person name="Baker D."/>
            <person name="Gharbi K."/>
            <person name="Hall N."/>
            <person name="Watson M."/>
            <person name="Adriaenssens E.M."/>
            <person name="Foster-Nyarko E."/>
            <person name="Jarju S."/>
            <person name="Secka A."/>
            <person name="Antonio M."/>
            <person name="Oren A."/>
            <person name="Chaudhuri R.R."/>
            <person name="La Ragione R."/>
            <person name="Hildebrand F."/>
            <person name="Pallen M.J."/>
        </authorList>
    </citation>
    <scope>NUCLEOTIDE SEQUENCE</scope>
    <source>
        <strain evidence="2">CHK179-5677</strain>
    </source>
</reference>
<gene>
    <name evidence="2" type="ORF">K8V01_11780</name>
</gene>
<evidence type="ECO:0000313" key="3">
    <source>
        <dbReference type="Proteomes" id="UP000760668"/>
    </source>
</evidence>
<name>A0A921MPA1_9FIRM</name>
<dbReference type="SUPFAM" id="SSF55729">
    <property type="entry name" value="Acyl-CoA N-acyltransferases (Nat)"/>
    <property type="match status" value="1"/>
</dbReference>
<evidence type="ECO:0000259" key="1">
    <source>
        <dbReference type="PROSITE" id="PS51186"/>
    </source>
</evidence>
<dbReference type="InterPro" id="IPR016181">
    <property type="entry name" value="Acyl_CoA_acyltransferase"/>
</dbReference>
<reference evidence="2" key="2">
    <citation type="submission" date="2021-09" db="EMBL/GenBank/DDBJ databases">
        <authorList>
            <person name="Gilroy R."/>
        </authorList>
    </citation>
    <scope>NUCLEOTIDE SEQUENCE</scope>
    <source>
        <strain evidence="2">CHK179-5677</strain>
    </source>
</reference>